<gene>
    <name evidence="2" type="ORF">E2R57_15785</name>
</gene>
<evidence type="ECO:0000313" key="3">
    <source>
        <dbReference type="Proteomes" id="UP000294621"/>
    </source>
</evidence>
<dbReference type="Proteomes" id="UP000294621">
    <property type="component" value="Unassembled WGS sequence"/>
</dbReference>
<dbReference type="OrthoDB" id="4774090at2"/>
<dbReference type="InterPro" id="IPR032710">
    <property type="entry name" value="NTF2-like_dom_sf"/>
</dbReference>
<organism evidence="2 3">
    <name type="scientific">Arthrobacter nitrophenolicus</name>
    <dbReference type="NCBI Taxonomy" id="683150"/>
    <lineage>
        <taxon>Bacteria</taxon>
        <taxon>Bacillati</taxon>
        <taxon>Actinomycetota</taxon>
        <taxon>Actinomycetes</taxon>
        <taxon>Micrococcales</taxon>
        <taxon>Micrococcaceae</taxon>
        <taxon>Arthrobacter</taxon>
    </lineage>
</organism>
<dbReference type="InterPro" id="IPR037401">
    <property type="entry name" value="SnoaL-like"/>
</dbReference>
<reference evidence="2 3" key="1">
    <citation type="submission" date="2019-03" db="EMBL/GenBank/DDBJ databases">
        <title>Genome Sequencing and Assembly of Various Microbes Isolated from Partially Reclaimed Soil and Acid Mine Drainage (AMD) Site.</title>
        <authorList>
            <person name="Steinbock B."/>
            <person name="Bechtold R."/>
            <person name="Sevigny J.L."/>
            <person name="Thomas D."/>
            <person name="Cuthill L.R."/>
            <person name="Aveiro Johannsen E.J."/>
            <person name="Thomas K."/>
            <person name="Ghosh A."/>
        </authorList>
    </citation>
    <scope>NUCLEOTIDE SEQUENCE [LARGE SCALE GENOMIC DNA]</scope>
    <source>
        <strain evidence="2 3">S-A1</strain>
    </source>
</reference>
<feature type="domain" description="SnoaL-like" evidence="1">
    <location>
        <begin position="5"/>
        <end position="110"/>
    </location>
</feature>
<evidence type="ECO:0000259" key="1">
    <source>
        <dbReference type="Pfam" id="PF13577"/>
    </source>
</evidence>
<dbReference type="AlphaFoldDB" id="A0A4R5XST0"/>
<dbReference type="Gene3D" id="3.10.450.50">
    <property type="match status" value="1"/>
</dbReference>
<proteinExistence type="predicted"/>
<name>A0A4R5XST0_9MICC</name>
<dbReference type="RefSeq" id="WP_133350634.1">
    <property type="nucleotide sequence ID" value="NZ_SMZQ01000009.1"/>
</dbReference>
<evidence type="ECO:0000313" key="2">
    <source>
        <dbReference type="EMBL" id="TDL33975.1"/>
    </source>
</evidence>
<dbReference type="Pfam" id="PF13577">
    <property type="entry name" value="SnoaL_4"/>
    <property type="match status" value="1"/>
</dbReference>
<dbReference type="EMBL" id="SMZQ01000009">
    <property type="protein sequence ID" value="TDL33975.1"/>
    <property type="molecule type" value="Genomic_DNA"/>
</dbReference>
<sequence length="133" mass="14738">MSIQAAEARHQIANLLHTYVAIADRKDVDAVVDMLGNSHVQFPTATSTNPAGARQLFTRLWSSPDGHRHDVSNLIVNPGPEEGQWRASAHYTRWLLTGGTPFVHTLGQYELLVNSGDWSLRHLTVSRIWTAGT</sequence>
<dbReference type="SUPFAM" id="SSF54427">
    <property type="entry name" value="NTF2-like"/>
    <property type="match status" value="1"/>
</dbReference>
<protein>
    <recommendedName>
        <fullName evidence="1">SnoaL-like domain-containing protein</fullName>
    </recommendedName>
</protein>
<comment type="caution">
    <text evidence="2">The sequence shown here is derived from an EMBL/GenBank/DDBJ whole genome shotgun (WGS) entry which is preliminary data.</text>
</comment>
<accession>A0A4R5XST0</accession>